<gene>
    <name evidence="11" type="ORF">JDV02_002802</name>
</gene>
<keyword evidence="6 8" id="KW-0443">Lipid metabolism</keyword>
<dbReference type="EC" id="3.1.1.5" evidence="2 9"/>
<dbReference type="EMBL" id="CP086355">
    <property type="protein sequence ID" value="UNI16366.1"/>
    <property type="molecule type" value="Genomic_DNA"/>
</dbReference>
<name>A0A9Q8QCE2_9HYPO</name>
<evidence type="ECO:0000256" key="4">
    <source>
        <dbReference type="ARBA" id="ARBA00022801"/>
    </source>
</evidence>
<feature type="domain" description="PLA2c" evidence="10">
    <location>
        <begin position="37"/>
        <end position="583"/>
    </location>
</feature>
<dbReference type="PANTHER" id="PTHR10728:SF33">
    <property type="entry name" value="LYSOPHOSPHOLIPASE 1-RELATED"/>
    <property type="match status" value="1"/>
</dbReference>
<comment type="similarity">
    <text evidence="1 9">Belongs to the lysophospholipase family.</text>
</comment>
<accession>A0A9Q8QCE2</accession>
<dbReference type="GO" id="GO:0046475">
    <property type="term" value="P:glycerophospholipid catabolic process"/>
    <property type="evidence" value="ECO:0007669"/>
    <property type="project" value="TreeGrafter"/>
</dbReference>
<reference evidence="11" key="1">
    <citation type="submission" date="2021-11" db="EMBL/GenBank/DDBJ databases">
        <title>Purpureocillium_takamizusanense_genome.</title>
        <authorList>
            <person name="Nguyen N.-H."/>
        </authorList>
    </citation>
    <scope>NUCLEOTIDE SEQUENCE</scope>
    <source>
        <strain evidence="11">PT3</strain>
    </source>
</reference>
<evidence type="ECO:0000256" key="8">
    <source>
        <dbReference type="PROSITE-ProRule" id="PRU00555"/>
    </source>
</evidence>
<evidence type="ECO:0000256" key="3">
    <source>
        <dbReference type="ARBA" id="ARBA00022729"/>
    </source>
</evidence>
<evidence type="ECO:0000313" key="11">
    <source>
        <dbReference type="EMBL" id="UNI16366.1"/>
    </source>
</evidence>
<sequence>MGTHTTSALLVIVLLAQACRGQQGGPDSDPYVPAYTECPENLIVRNASEGLSPQEESWRSTRGKQVMTGLHDYLNVANISGFDVQGFMVKLNESTVPIVGMSISGGGTQSGIGGLGIWQAYDARYPAAVAAGTGGLTQILSYITGLSGGGAVTVSLIAANNFATFEDIRSAANFSAPYDVGPTGNETEFFNNIFENAGAKAELGFPVSVADTFGQFWATWLPENSTVTNYSDLASKDTALAVGAGPMPIITLAEVVPGQSPEIGKILYPGRNDTNGFTLTSYEITPFELGSWLGGRVQGFVPTQWLGTSMGNGTAQNSRQCVAGFDKFSLVQGSTTNAFCAWFIDDFYGLPIFAKTALSTRQQRSSETDDIPIPQGQEQSPLVQIVNETASNFKQTFNQSLWATYPNPFQGYSDAMGNASQLLLVDGSLTGENNPIRPLIIPDRQVDFIIVYEASSEGTYAWVNGTSLQNTARSASQGGIPFPKIPKVETMITRNFTSQPTFFGCNATTEDGPLVLYLPNSPWTSFSNFSYQKSSFTDQQLDATIDNAFQLATYGNGSFDAERRPTGTVYSMFPPTLLGRAGK</sequence>
<organism evidence="11 12">
    <name type="scientific">Purpureocillium takamizusanense</name>
    <dbReference type="NCBI Taxonomy" id="2060973"/>
    <lineage>
        <taxon>Eukaryota</taxon>
        <taxon>Fungi</taxon>
        <taxon>Dikarya</taxon>
        <taxon>Ascomycota</taxon>
        <taxon>Pezizomycotina</taxon>
        <taxon>Sordariomycetes</taxon>
        <taxon>Hypocreomycetidae</taxon>
        <taxon>Hypocreales</taxon>
        <taxon>Ophiocordycipitaceae</taxon>
        <taxon>Purpureocillium</taxon>
    </lineage>
</organism>
<feature type="chain" id="PRO_5040546314" description="Lysophospholipase" evidence="9">
    <location>
        <begin position="22"/>
        <end position="583"/>
    </location>
</feature>
<dbReference type="InterPro" id="IPR002642">
    <property type="entry name" value="LysoPLipase_cat_dom"/>
</dbReference>
<comment type="catalytic activity">
    <reaction evidence="9">
        <text>a 1-acyl-sn-glycero-3-phosphocholine + H2O = sn-glycerol 3-phosphocholine + a fatty acid + H(+)</text>
        <dbReference type="Rhea" id="RHEA:15177"/>
        <dbReference type="ChEBI" id="CHEBI:15377"/>
        <dbReference type="ChEBI" id="CHEBI:15378"/>
        <dbReference type="ChEBI" id="CHEBI:16870"/>
        <dbReference type="ChEBI" id="CHEBI:28868"/>
        <dbReference type="ChEBI" id="CHEBI:58168"/>
        <dbReference type="EC" id="3.1.1.5"/>
    </reaction>
</comment>
<keyword evidence="7" id="KW-0325">Glycoprotein</keyword>
<dbReference type="SMART" id="SM00022">
    <property type="entry name" value="PLAc"/>
    <property type="match status" value="1"/>
</dbReference>
<dbReference type="GeneID" id="72064762"/>
<dbReference type="OrthoDB" id="4084751at2759"/>
<dbReference type="PANTHER" id="PTHR10728">
    <property type="entry name" value="CYTOSOLIC PHOSPHOLIPASE A2"/>
    <property type="match status" value="1"/>
</dbReference>
<keyword evidence="12" id="KW-1185">Reference proteome</keyword>
<evidence type="ECO:0000256" key="9">
    <source>
        <dbReference type="RuleBase" id="RU362103"/>
    </source>
</evidence>
<evidence type="ECO:0000256" key="5">
    <source>
        <dbReference type="ARBA" id="ARBA00022963"/>
    </source>
</evidence>
<evidence type="ECO:0000256" key="6">
    <source>
        <dbReference type="ARBA" id="ARBA00023098"/>
    </source>
</evidence>
<keyword evidence="4 8" id="KW-0378">Hydrolase</keyword>
<dbReference type="AlphaFoldDB" id="A0A9Q8QCE2"/>
<dbReference type="KEGG" id="ptkz:JDV02_002802"/>
<keyword evidence="5 8" id="KW-0442">Lipid degradation</keyword>
<proteinExistence type="inferred from homology"/>
<keyword evidence="3 9" id="KW-0732">Signal</keyword>
<protein>
    <recommendedName>
        <fullName evidence="2 9">Lysophospholipase</fullName>
        <ecNumber evidence="2 9">3.1.1.5</ecNumber>
    </recommendedName>
</protein>
<evidence type="ECO:0000256" key="1">
    <source>
        <dbReference type="ARBA" id="ARBA00008780"/>
    </source>
</evidence>
<dbReference type="Pfam" id="PF01735">
    <property type="entry name" value="PLA2_B"/>
    <property type="match status" value="1"/>
</dbReference>
<dbReference type="Gene3D" id="3.40.1090.10">
    <property type="entry name" value="Cytosolic phospholipase A2 catalytic domain"/>
    <property type="match status" value="1"/>
</dbReference>
<evidence type="ECO:0000313" key="12">
    <source>
        <dbReference type="Proteomes" id="UP000829364"/>
    </source>
</evidence>
<dbReference type="GO" id="GO:0005829">
    <property type="term" value="C:cytosol"/>
    <property type="evidence" value="ECO:0007669"/>
    <property type="project" value="TreeGrafter"/>
</dbReference>
<evidence type="ECO:0000256" key="7">
    <source>
        <dbReference type="ARBA" id="ARBA00023180"/>
    </source>
</evidence>
<dbReference type="RefSeq" id="XP_047839847.1">
    <property type="nucleotide sequence ID" value="XM_047983875.1"/>
</dbReference>
<dbReference type="Proteomes" id="UP000829364">
    <property type="component" value="Chromosome 2"/>
</dbReference>
<dbReference type="SUPFAM" id="SSF52151">
    <property type="entry name" value="FabD/lysophospholipase-like"/>
    <property type="match status" value="1"/>
</dbReference>
<dbReference type="GO" id="GO:0004623">
    <property type="term" value="F:phospholipase A2 activity"/>
    <property type="evidence" value="ECO:0007669"/>
    <property type="project" value="TreeGrafter"/>
</dbReference>
<dbReference type="InterPro" id="IPR016035">
    <property type="entry name" value="Acyl_Trfase/lysoPLipase"/>
</dbReference>
<evidence type="ECO:0000259" key="10">
    <source>
        <dbReference type="PROSITE" id="PS51210"/>
    </source>
</evidence>
<dbReference type="PROSITE" id="PS51210">
    <property type="entry name" value="PLA2C"/>
    <property type="match status" value="1"/>
</dbReference>
<feature type="signal peptide" evidence="9">
    <location>
        <begin position="1"/>
        <end position="21"/>
    </location>
</feature>
<evidence type="ECO:0000256" key="2">
    <source>
        <dbReference type="ARBA" id="ARBA00013274"/>
    </source>
</evidence>
<dbReference type="GO" id="GO:0004622">
    <property type="term" value="F:phosphatidylcholine lysophospholipase activity"/>
    <property type="evidence" value="ECO:0007669"/>
    <property type="project" value="UniProtKB-EC"/>
</dbReference>